<dbReference type="Pfam" id="PF13788">
    <property type="entry name" value="DUF4180"/>
    <property type="match status" value="1"/>
</dbReference>
<name>A0ABU2LFZ8_9ACTN</name>
<evidence type="ECO:0000259" key="1">
    <source>
        <dbReference type="Pfam" id="PF13788"/>
    </source>
</evidence>
<keyword evidence="3" id="KW-1185">Reference proteome</keyword>
<dbReference type="Proteomes" id="UP001183388">
    <property type="component" value="Unassembled WGS sequence"/>
</dbReference>
<comment type="caution">
    <text evidence="2">The sequence shown here is derived from an EMBL/GenBank/DDBJ whole genome shotgun (WGS) entry which is preliminary data.</text>
</comment>
<gene>
    <name evidence="2" type="ORF">RM780_26025</name>
</gene>
<sequence>MSALRTIHDVPVLLCPEEGDPIRGEADATGLIGEAGYQGARWVALPAGRLDEEFFRLRTGVAGGIAQKFAQYRMGLAVLGDIARHTAASEALRDFVRECNRGRQLWFVDGLPELEERLRG</sequence>
<feature type="domain" description="DUF4180" evidence="1">
    <location>
        <begin position="9"/>
        <end position="118"/>
    </location>
</feature>
<protein>
    <submittedName>
        <fullName evidence="2">DUF4180 domain-containing protein</fullName>
    </submittedName>
</protein>
<dbReference type="InterPro" id="IPR025438">
    <property type="entry name" value="DUF4180"/>
</dbReference>
<accession>A0ABU2LFZ8</accession>
<organism evidence="2 3">
    <name type="scientific">Streptomyces boetiae</name>
    <dbReference type="NCBI Taxonomy" id="3075541"/>
    <lineage>
        <taxon>Bacteria</taxon>
        <taxon>Bacillati</taxon>
        <taxon>Actinomycetota</taxon>
        <taxon>Actinomycetes</taxon>
        <taxon>Kitasatosporales</taxon>
        <taxon>Streptomycetaceae</taxon>
        <taxon>Streptomyces</taxon>
    </lineage>
</organism>
<dbReference type="RefSeq" id="WP_311633347.1">
    <property type="nucleotide sequence ID" value="NZ_JAVREN010000067.1"/>
</dbReference>
<dbReference type="EMBL" id="JAVREN010000067">
    <property type="protein sequence ID" value="MDT0310380.1"/>
    <property type="molecule type" value="Genomic_DNA"/>
</dbReference>
<proteinExistence type="predicted"/>
<evidence type="ECO:0000313" key="3">
    <source>
        <dbReference type="Proteomes" id="UP001183388"/>
    </source>
</evidence>
<evidence type="ECO:0000313" key="2">
    <source>
        <dbReference type="EMBL" id="MDT0310380.1"/>
    </source>
</evidence>
<reference evidence="3" key="1">
    <citation type="submission" date="2023-07" db="EMBL/GenBank/DDBJ databases">
        <title>30 novel species of actinomycetes from the DSMZ collection.</title>
        <authorList>
            <person name="Nouioui I."/>
        </authorList>
    </citation>
    <scope>NUCLEOTIDE SEQUENCE [LARGE SCALE GENOMIC DNA]</scope>
    <source>
        <strain evidence="3">DSM 44917</strain>
    </source>
</reference>